<name>A0A2X3C8S9_KLEPN</name>
<evidence type="ECO:0000313" key="1">
    <source>
        <dbReference type="EMBL" id="SQC09351.1"/>
    </source>
</evidence>
<evidence type="ECO:0000313" key="2">
    <source>
        <dbReference type="Proteomes" id="UP000251088"/>
    </source>
</evidence>
<dbReference type="AlphaFoldDB" id="A0A2X3C8S9"/>
<proteinExistence type="predicted"/>
<protein>
    <submittedName>
        <fullName evidence="1">Uncharacterized protein</fullName>
    </submittedName>
</protein>
<dbReference type="Proteomes" id="UP000251088">
    <property type="component" value="Unassembled WGS sequence"/>
</dbReference>
<organism evidence="1 2">
    <name type="scientific">Klebsiella pneumoniae</name>
    <dbReference type="NCBI Taxonomy" id="573"/>
    <lineage>
        <taxon>Bacteria</taxon>
        <taxon>Pseudomonadati</taxon>
        <taxon>Pseudomonadota</taxon>
        <taxon>Gammaproteobacteria</taxon>
        <taxon>Enterobacterales</taxon>
        <taxon>Enterobacteriaceae</taxon>
        <taxon>Klebsiella/Raoultella group</taxon>
        <taxon>Klebsiella</taxon>
        <taxon>Klebsiella pneumoniae complex</taxon>
    </lineage>
</organism>
<accession>A0A2X3C8S9</accession>
<sequence length="143" mass="15097">MEFCREAIPLPIEEREWASLWGDGSGRWRGGAGLTSPLRMICATCCFSIFTALSCPLIVGLSGASACTLPLAVSWRLPSPLIGSDGQPPGLQNIQRHAAAAEAQIDLALRQLGYRGGGLQNAALGEGAKLSDIDRRGCGVQFE</sequence>
<gene>
    <name evidence="1" type="ORF">NCTC9128_01314</name>
</gene>
<dbReference type="EMBL" id="UAWN01000005">
    <property type="protein sequence ID" value="SQC09351.1"/>
    <property type="molecule type" value="Genomic_DNA"/>
</dbReference>
<reference evidence="1 2" key="1">
    <citation type="submission" date="2018-06" db="EMBL/GenBank/DDBJ databases">
        <authorList>
            <consortium name="Pathogen Informatics"/>
            <person name="Doyle S."/>
        </authorList>
    </citation>
    <scope>NUCLEOTIDE SEQUENCE [LARGE SCALE GENOMIC DNA]</scope>
    <source>
        <strain evidence="1 2">NCTC9128</strain>
    </source>
</reference>